<comment type="caution">
    <text evidence="1">The sequence shown here is derived from an EMBL/GenBank/DDBJ whole genome shotgun (WGS) entry which is preliminary data.</text>
</comment>
<name>A0ACA9L887_9GLOM</name>
<evidence type="ECO:0000313" key="1">
    <source>
        <dbReference type="EMBL" id="CAG8510981.1"/>
    </source>
</evidence>
<sequence>LSHITSFRSVSDEIKDIIFKLYDIGYSSNSAYHTYWEQMQLKYANDEEIINMFSQLEEKIKKFNINGKGDYYHELQEAEKLVYMDTTAKLDILNTLLTILSTSTPASGLPLAAILTYDETVATFTKALDVVKKIVPSVVFSRQRSIIGPQVVMTDDYRAEKLALHNTWPNATLLLCIQAYNVIQIFQFFINTMDLYYVHRLLVVAYNKLDNFITLHFELSEWLIRMKDNIEVVDLDSQASIAKHYKVCRLNQIPITSVEKRYDYTYLTLDEKDIKDTYVRPAVTSFLHTCNRDSGRINDLISSHKEVYQEEQKENSQVNNIKMQEVDYSLMSAQKKHQKKYLHNLNQAILKNIPNGTN</sequence>
<dbReference type="Proteomes" id="UP000789860">
    <property type="component" value="Unassembled WGS sequence"/>
</dbReference>
<organism evidence="1 2">
    <name type="scientific">Scutellospora calospora</name>
    <dbReference type="NCBI Taxonomy" id="85575"/>
    <lineage>
        <taxon>Eukaryota</taxon>
        <taxon>Fungi</taxon>
        <taxon>Fungi incertae sedis</taxon>
        <taxon>Mucoromycota</taxon>
        <taxon>Glomeromycotina</taxon>
        <taxon>Glomeromycetes</taxon>
        <taxon>Diversisporales</taxon>
        <taxon>Gigasporaceae</taxon>
        <taxon>Scutellospora</taxon>
    </lineage>
</organism>
<evidence type="ECO:0000313" key="2">
    <source>
        <dbReference type="Proteomes" id="UP000789860"/>
    </source>
</evidence>
<feature type="non-terminal residue" evidence="1">
    <location>
        <position position="1"/>
    </location>
</feature>
<proteinExistence type="predicted"/>
<gene>
    <name evidence="1" type="ORF">SCALOS_LOCUS3657</name>
</gene>
<dbReference type="EMBL" id="CAJVPM010004244">
    <property type="protein sequence ID" value="CAG8510981.1"/>
    <property type="molecule type" value="Genomic_DNA"/>
</dbReference>
<reference evidence="1" key="1">
    <citation type="submission" date="2021-06" db="EMBL/GenBank/DDBJ databases">
        <authorList>
            <person name="Kallberg Y."/>
            <person name="Tangrot J."/>
            <person name="Rosling A."/>
        </authorList>
    </citation>
    <scope>NUCLEOTIDE SEQUENCE</scope>
    <source>
        <strain evidence="1">AU212A</strain>
    </source>
</reference>
<protein>
    <submittedName>
        <fullName evidence="1">11851_t:CDS:1</fullName>
    </submittedName>
</protein>
<accession>A0ACA9L887</accession>
<keyword evidence="2" id="KW-1185">Reference proteome</keyword>